<dbReference type="KEGG" id="spse:SULPSESMR1_00823"/>
<dbReference type="EMBL" id="CP022415">
    <property type="protein sequence ID" value="ASM71654.1"/>
    <property type="molecule type" value="Genomic_DNA"/>
</dbReference>
<evidence type="ECO:0000313" key="1">
    <source>
        <dbReference type="EMBL" id="ASM71654.1"/>
    </source>
</evidence>
<proteinExistence type="predicted"/>
<protein>
    <submittedName>
        <fullName evidence="1">Uncharacterized protein</fullName>
    </submittedName>
</protein>
<sequence length="141" mass="15998">MGRENVKSRQLMIHTVACKPDSNHQGGHNSAQRLVKIGAGLFRYMKKARGRDLCADFIGQTVKITDHRVGHYTRFQCQCGAAVSGHTDRSQRLRQNHVSRIARTTSDQCNWRFAFNNCLIHGGIHPIFGNRSQSRHEMIPC</sequence>
<dbReference type="Proteomes" id="UP000199754">
    <property type="component" value="Chromosome"/>
</dbReference>
<name>A0A221JY43_9RHOB</name>
<accession>A0A221JY43</accession>
<keyword evidence="2" id="KW-1185">Reference proteome</keyword>
<reference evidence="1 2" key="1">
    <citation type="submission" date="2017-07" db="EMBL/GenBank/DDBJ databases">
        <title>Genome Sequence of Sulfitobacter pseudonitzschiae Strain SMR1 Isolated from a culture of the Diatom Skeletonema marinoi.</title>
        <authorList>
            <person name="Topel M."/>
            <person name="Pinder M.I.M."/>
            <person name="Johansson O.N."/>
            <person name="Kourtchenko O."/>
            <person name="Godhe A."/>
            <person name="Clarke A.K."/>
        </authorList>
    </citation>
    <scope>NUCLEOTIDE SEQUENCE [LARGE SCALE GENOMIC DNA]</scope>
    <source>
        <strain evidence="1 2">SMR1</strain>
    </source>
</reference>
<gene>
    <name evidence="1" type="ORF">SULPSESMR1_00823</name>
</gene>
<organism evidence="1 2">
    <name type="scientific">Pseudosulfitobacter pseudonitzschiae</name>
    <dbReference type="NCBI Taxonomy" id="1402135"/>
    <lineage>
        <taxon>Bacteria</taxon>
        <taxon>Pseudomonadati</taxon>
        <taxon>Pseudomonadota</taxon>
        <taxon>Alphaproteobacteria</taxon>
        <taxon>Rhodobacterales</taxon>
        <taxon>Roseobacteraceae</taxon>
        <taxon>Pseudosulfitobacter</taxon>
    </lineage>
</organism>
<dbReference type="AlphaFoldDB" id="A0A221JY43"/>
<evidence type="ECO:0000313" key="2">
    <source>
        <dbReference type="Proteomes" id="UP000199754"/>
    </source>
</evidence>